<name>A0A512N3C6_9HYPH</name>
<keyword evidence="1" id="KW-0732">Signal</keyword>
<feature type="signal peptide" evidence="1">
    <location>
        <begin position="1"/>
        <end position="23"/>
    </location>
</feature>
<sequence length="189" mass="20826">MRLPRKIIVALLGLFGLPAAALAAVIGGTYYAPQYDYREFFAAADGRNFQVILYGTAFPSVDPGTVAQDLLPMMQAAKPRPALTFTYADPPERPRPYYRLVLTFDPANDYGSNSVCAGVPPRFKPGRPGVFYVFAVYCRNDQVLSETTAWTAATGPADPRIAELFRQLFQVIWSDSPALRPQLGGSDRR</sequence>
<dbReference type="EMBL" id="BKAJ01000011">
    <property type="protein sequence ID" value="GEP53486.1"/>
    <property type="molecule type" value="Genomic_DNA"/>
</dbReference>
<evidence type="ECO:0008006" key="4">
    <source>
        <dbReference type="Google" id="ProtNLM"/>
    </source>
</evidence>
<dbReference type="RefSeq" id="WP_147146171.1">
    <property type="nucleotide sequence ID" value="NZ_BKAJ01000011.1"/>
</dbReference>
<reference evidence="2 3" key="1">
    <citation type="submission" date="2019-07" db="EMBL/GenBank/DDBJ databases">
        <title>Whole genome shotgun sequence of Reyranella soli NBRC 108950.</title>
        <authorList>
            <person name="Hosoyama A."/>
            <person name="Uohara A."/>
            <person name="Ohji S."/>
            <person name="Ichikawa N."/>
        </authorList>
    </citation>
    <scope>NUCLEOTIDE SEQUENCE [LARGE SCALE GENOMIC DNA]</scope>
    <source>
        <strain evidence="2 3">NBRC 108950</strain>
    </source>
</reference>
<evidence type="ECO:0000256" key="1">
    <source>
        <dbReference type="SAM" id="SignalP"/>
    </source>
</evidence>
<organism evidence="2 3">
    <name type="scientific">Reyranella soli</name>
    <dbReference type="NCBI Taxonomy" id="1230389"/>
    <lineage>
        <taxon>Bacteria</taxon>
        <taxon>Pseudomonadati</taxon>
        <taxon>Pseudomonadota</taxon>
        <taxon>Alphaproteobacteria</taxon>
        <taxon>Hyphomicrobiales</taxon>
        <taxon>Reyranellaceae</taxon>
        <taxon>Reyranella</taxon>
    </lineage>
</organism>
<dbReference type="OrthoDB" id="7375502at2"/>
<protein>
    <recommendedName>
        <fullName evidence="4">DUF4136 domain-containing protein</fullName>
    </recommendedName>
</protein>
<proteinExistence type="predicted"/>
<comment type="caution">
    <text evidence="2">The sequence shown here is derived from an EMBL/GenBank/DDBJ whole genome shotgun (WGS) entry which is preliminary data.</text>
</comment>
<accession>A0A512N3C6</accession>
<gene>
    <name evidence="2" type="ORF">RSO01_06520</name>
</gene>
<keyword evidence="3" id="KW-1185">Reference proteome</keyword>
<evidence type="ECO:0000313" key="2">
    <source>
        <dbReference type="EMBL" id="GEP53486.1"/>
    </source>
</evidence>
<evidence type="ECO:0000313" key="3">
    <source>
        <dbReference type="Proteomes" id="UP000321058"/>
    </source>
</evidence>
<feature type="chain" id="PRO_5021696516" description="DUF4136 domain-containing protein" evidence="1">
    <location>
        <begin position="24"/>
        <end position="189"/>
    </location>
</feature>
<dbReference type="Proteomes" id="UP000321058">
    <property type="component" value="Unassembled WGS sequence"/>
</dbReference>
<dbReference type="AlphaFoldDB" id="A0A512N3C6"/>